<sequence length="437" mass="46478">MTIPTLHQTKKQQGNVLILFCLGLLAMLGTAAMALDGGHLLLNKSRLQLLVDSAALSGATEIDQGGTHDDARDAVVTILQKNLNFAEFREIADSLDLSAADTFSDTVTDLLTVEFSERPDPFAATNSATATYVRVSINNIPLDNFLAQVLGLNKQVGAAAVAGPSTALIECYSNLVPMVVCGANSDPNDNFGLEIEQLQLLKISSNTSSEIGPGNFQLIRLDGAYGADDVRKALAGENYNGEQCFSSDPTEEDGQIDTEPGNSVGPVAQGLNTRMGSWQGGQLNEIDHPRDLNNCEGAHIPLNAEDELDTTSPEYASAYRYADYLTDTQMADSGPGSCSNIDHDGDIVSPNPARVERRVLQLLVGDCDGETNGADELGYLGSACFFLTQAVMQKGNEAYVIGEYIEACNSKGIPSGEAEDNAGPYKLVLYHAGRTDA</sequence>
<dbReference type="OrthoDB" id="6350731at2"/>
<evidence type="ECO:0000313" key="3">
    <source>
        <dbReference type="EMBL" id="QCZ92844.1"/>
    </source>
</evidence>
<dbReference type="Proteomes" id="UP000304912">
    <property type="component" value="Chromosome"/>
</dbReference>
<evidence type="ECO:0000256" key="1">
    <source>
        <dbReference type="SAM" id="MobiDB-lite"/>
    </source>
</evidence>
<feature type="region of interest" description="Disordered" evidence="1">
    <location>
        <begin position="241"/>
        <end position="265"/>
    </location>
</feature>
<keyword evidence="4" id="KW-1185">Reference proteome</keyword>
<dbReference type="RefSeq" id="WP_139755593.1">
    <property type="nucleotide sequence ID" value="NZ_CP039852.1"/>
</dbReference>
<proteinExistence type="predicted"/>
<reference evidence="3 4" key="1">
    <citation type="submission" date="2019-04" db="EMBL/GenBank/DDBJ databases">
        <title>Salinimonas iocasae sp. nov., a halophilic bacterium isolated from the outer tube casing of tubeworms in Okinawa Trough.</title>
        <authorList>
            <person name="Zhang H."/>
            <person name="Wang H."/>
            <person name="Li C."/>
        </authorList>
    </citation>
    <scope>NUCLEOTIDE SEQUENCE [LARGE SCALE GENOMIC DNA]</scope>
    <source>
        <strain evidence="3 4">KX18D6</strain>
    </source>
</reference>
<organism evidence="3 4">
    <name type="scientific">Salinimonas iocasae</name>
    <dbReference type="NCBI Taxonomy" id="2572577"/>
    <lineage>
        <taxon>Bacteria</taxon>
        <taxon>Pseudomonadati</taxon>
        <taxon>Pseudomonadota</taxon>
        <taxon>Gammaproteobacteria</taxon>
        <taxon>Alteromonadales</taxon>
        <taxon>Alteromonadaceae</taxon>
        <taxon>Alteromonas/Salinimonas group</taxon>
        <taxon>Salinimonas</taxon>
    </lineage>
</organism>
<feature type="domain" description="Putative Flp pilus-assembly TadG-like N-terminal" evidence="2">
    <location>
        <begin position="14"/>
        <end position="60"/>
    </location>
</feature>
<dbReference type="AlphaFoldDB" id="A0A5B7YBA2"/>
<dbReference type="EMBL" id="CP039852">
    <property type="protein sequence ID" value="QCZ92844.1"/>
    <property type="molecule type" value="Genomic_DNA"/>
</dbReference>
<evidence type="ECO:0000313" key="4">
    <source>
        <dbReference type="Proteomes" id="UP000304912"/>
    </source>
</evidence>
<accession>A0A5B7YBA2</accession>
<dbReference type="Pfam" id="PF13400">
    <property type="entry name" value="Tad"/>
    <property type="match status" value="1"/>
</dbReference>
<name>A0A5B7YBA2_9ALTE</name>
<protein>
    <recommendedName>
        <fullName evidence="2">Putative Flp pilus-assembly TadG-like N-terminal domain-containing protein</fullName>
    </recommendedName>
</protein>
<gene>
    <name evidence="3" type="ORF">FBQ74_04810</name>
</gene>
<evidence type="ECO:0000259" key="2">
    <source>
        <dbReference type="Pfam" id="PF13400"/>
    </source>
</evidence>
<dbReference type="KEGG" id="salk:FBQ74_04810"/>
<dbReference type="InterPro" id="IPR028087">
    <property type="entry name" value="Tad_N"/>
</dbReference>